<gene>
    <name evidence="3" type="ORF">F6R98_02280</name>
</gene>
<keyword evidence="1" id="KW-0812">Transmembrane</keyword>
<evidence type="ECO:0000313" key="3">
    <source>
        <dbReference type="EMBL" id="QFY41596.1"/>
    </source>
</evidence>
<feature type="domain" description="Inner membrane protein YgaP-like transmembrane" evidence="2">
    <location>
        <begin position="2"/>
        <end position="61"/>
    </location>
</feature>
<evidence type="ECO:0000313" key="4">
    <source>
        <dbReference type="Proteomes" id="UP000325755"/>
    </source>
</evidence>
<name>A0A5Q0BIE3_9GAMM</name>
<keyword evidence="4" id="KW-1185">Reference proteome</keyword>
<dbReference type="Pfam" id="PF11127">
    <property type="entry name" value="YgaP-like_TM"/>
    <property type="match status" value="1"/>
</dbReference>
<dbReference type="KEGG" id="mmob:F6R98_02280"/>
<keyword evidence="1" id="KW-1133">Transmembrane helix</keyword>
<keyword evidence="1" id="KW-0472">Membrane</keyword>
<evidence type="ECO:0000259" key="2">
    <source>
        <dbReference type="Pfam" id="PF11127"/>
    </source>
</evidence>
<reference evidence="3 4" key="1">
    <citation type="submission" date="2019-09" db="EMBL/GenBank/DDBJ databases">
        <title>Ecophysiology of the spiral-shaped methanotroph Methylospira mobilis as revealed by the complete genome sequence.</title>
        <authorList>
            <person name="Oshkin I.Y."/>
            <person name="Dedysh S.N."/>
            <person name="Miroshnikov K."/>
            <person name="Danilova O.V."/>
            <person name="Hakobyan A."/>
            <person name="Liesack W."/>
        </authorList>
    </citation>
    <scope>NUCLEOTIDE SEQUENCE [LARGE SCALE GENOMIC DNA]</scope>
    <source>
        <strain evidence="3 4">Shm1</strain>
    </source>
</reference>
<dbReference type="InParanoid" id="A0A5Q0BIE3"/>
<accession>A0A5Q0BIE3</accession>
<organism evidence="3 4">
    <name type="scientific">Candidatus Methylospira mobilis</name>
    <dbReference type="NCBI Taxonomy" id="1808979"/>
    <lineage>
        <taxon>Bacteria</taxon>
        <taxon>Pseudomonadati</taxon>
        <taxon>Pseudomonadota</taxon>
        <taxon>Gammaproteobacteria</taxon>
        <taxon>Methylococcales</taxon>
        <taxon>Methylococcaceae</taxon>
        <taxon>Candidatus Methylospira</taxon>
    </lineage>
</organism>
<sequence>MQVENIIRVVAGSFILISLLLGAAASPLYVNGNWLWFTAFVGANLLQSGFTRFCPLEIMLKKFGIAAPCTGQRNNGEN</sequence>
<dbReference type="AlphaFoldDB" id="A0A5Q0BIE3"/>
<proteinExistence type="predicted"/>
<dbReference type="Proteomes" id="UP000325755">
    <property type="component" value="Chromosome"/>
</dbReference>
<protein>
    <submittedName>
        <fullName evidence="3">DUF2892 domain-containing protein</fullName>
    </submittedName>
</protein>
<feature type="transmembrane region" description="Helical" evidence="1">
    <location>
        <begin position="35"/>
        <end position="54"/>
    </location>
</feature>
<dbReference type="OrthoDB" id="9799383at2"/>
<evidence type="ECO:0000256" key="1">
    <source>
        <dbReference type="SAM" id="Phobius"/>
    </source>
</evidence>
<dbReference type="Gene3D" id="6.10.140.1340">
    <property type="match status" value="1"/>
</dbReference>
<dbReference type="InterPro" id="IPR021309">
    <property type="entry name" value="YgaP-like_TM"/>
</dbReference>
<dbReference type="RefSeq" id="WP_153247579.1">
    <property type="nucleotide sequence ID" value="NZ_CP044205.1"/>
</dbReference>
<dbReference type="EMBL" id="CP044205">
    <property type="protein sequence ID" value="QFY41596.1"/>
    <property type="molecule type" value="Genomic_DNA"/>
</dbReference>